<name>A0A3N1DC36_9ACTN</name>
<dbReference type="AlphaFoldDB" id="A0A3N1DC36"/>
<dbReference type="EMBL" id="RJKE01000001">
    <property type="protein sequence ID" value="ROO90678.1"/>
    <property type="molecule type" value="Genomic_DNA"/>
</dbReference>
<feature type="chain" id="PRO_5018183946" description="Lactococcin 972 family bacteriocin" evidence="1">
    <location>
        <begin position="43"/>
        <end position="107"/>
    </location>
</feature>
<feature type="signal peptide" evidence="1">
    <location>
        <begin position="1"/>
        <end position="42"/>
    </location>
</feature>
<evidence type="ECO:0000313" key="2">
    <source>
        <dbReference type="EMBL" id="ROO90678.1"/>
    </source>
</evidence>
<keyword evidence="1" id="KW-0732">Signal</keyword>
<sequence length="107" mass="11075">MISLSERIPIAIGCLLKLSRLFAASVLAAGSVVALTATPALAAGCDEWSDSNTYGTTCWNTPYFAAKGVCNNGTTATGATYTGGSGKWSYAYCSGRGGLNYGWPLVY</sequence>
<accession>A0A3N1DC36</accession>
<keyword evidence="3" id="KW-1185">Reference proteome</keyword>
<gene>
    <name evidence="2" type="ORF">EDD29_8414</name>
</gene>
<reference evidence="2 3" key="1">
    <citation type="submission" date="2018-11" db="EMBL/GenBank/DDBJ databases">
        <title>Sequencing the genomes of 1000 actinobacteria strains.</title>
        <authorList>
            <person name="Klenk H.-P."/>
        </authorList>
    </citation>
    <scope>NUCLEOTIDE SEQUENCE [LARGE SCALE GENOMIC DNA]</scope>
    <source>
        <strain evidence="2 3">DSM 44254</strain>
    </source>
</reference>
<protein>
    <recommendedName>
        <fullName evidence="4">Lactococcin 972 family bacteriocin</fullName>
    </recommendedName>
</protein>
<dbReference type="Proteomes" id="UP000272400">
    <property type="component" value="Unassembled WGS sequence"/>
</dbReference>
<evidence type="ECO:0000313" key="3">
    <source>
        <dbReference type="Proteomes" id="UP000272400"/>
    </source>
</evidence>
<comment type="caution">
    <text evidence="2">The sequence shown here is derived from an EMBL/GenBank/DDBJ whole genome shotgun (WGS) entry which is preliminary data.</text>
</comment>
<proteinExistence type="predicted"/>
<evidence type="ECO:0000256" key="1">
    <source>
        <dbReference type="SAM" id="SignalP"/>
    </source>
</evidence>
<organism evidence="2 3">
    <name type="scientific">Actinocorallia herbida</name>
    <dbReference type="NCBI Taxonomy" id="58109"/>
    <lineage>
        <taxon>Bacteria</taxon>
        <taxon>Bacillati</taxon>
        <taxon>Actinomycetota</taxon>
        <taxon>Actinomycetes</taxon>
        <taxon>Streptosporangiales</taxon>
        <taxon>Thermomonosporaceae</taxon>
        <taxon>Actinocorallia</taxon>
    </lineage>
</organism>
<evidence type="ECO:0008006" key="4">
    <source>
        <dbReference type="Google" id="ProtNLM"/>
    </source>
</evidence>